<dbReference type="PANTHER" id="PTHR20765">
    <property type="entry name" value="SOLUTE CARRIER FAMILY 43 MEMBER 3-RELATED"/>
    <property type="match status" value="1"/>
</dbReference>
<keyword evidence="1" id="KW-1133">Transmembrane helix</keyword>
<dbReference type="SUPFAM" id="SSF103473">
    <property type="entry name" value="MFS general substrate transporter"/>
    <property type="match status" value="1"/>
</dbReference>
<dbReference type="PANTHER" id="PTHR20765:SF1">
    <property type="entry name" value="EQUILIBRATIVE NUCLEOBASE TRANSPORTER 1"/>
    <property type="match status" value="1"/>
</dbReference>
<dbReference type="InterPro" id="IPR011701">
    <property type="entry name" value="MFS"/>
</dbReference>
<feature type="transmembrane region" description="Helical" evidence="1">
    <location>
        <begin position="400"/>
        <end position="418"/>
    </location>
</feature>
<accession>A0A2L2YQ53</accession>
<organism evidence="2">
    <name type="scientific">Parasteatoda tepidariorum</name>
    <name type="common">Common house spider</name>
    <name type="synonym">Achaearanea tepidariorum</name>
    <dbReference type="NCBI Taxonomy" id="114398"/>
    <lineage>
        <taxon>Eukaryota</taxon>
        <taxon>Metazoa</taxon>
        <taxon>Ecdysozoa</taxon>
        <taxon>Arthropoda</taxon>
        <taxon>Chelicerata</taxon>
        <taxon>Arachnida</taxon>
        <taxon>Araneae</taxon>
        <taxon>Araneomorphae</taxon>
        <taxon>Entelegynae</taxon>
        <taxon>Araneoidea</taxon>
        <taxon>Theridiidae</taxon>
        <taxon>Parasteatoda</taxon>
    </lineage>
</organism>
<feature type="transmembrane region" description="Helical" evidence="1">
    <location>
        <begin position="123"/>
        <end position="143"/>
    </location>
</feature>
<keyword evidence="1" id="KW-0472">Membrane</keyword>
<feature type="transmembrane region" description="Helical" evidence="1">
    <location>
        <begin position="9"/>
        <end position="30"/>
    </location>
</feature>
<dbReference type="GO" id="GO:0022857">
    <property type="term" value="F:transmembrane transporter activity"/>
    <property type="evidence" value="ECO:0007669"/>
    <property type="project" value="InterPro"/>
</dbReference>
<dbReference type="EMBL" id="IAAA01039986">
    <property type="protein sequence ID" value="LAA10251.1"/>
    <property type="molecule type" value="mRNA"/>
</dbReference>
<dbReference type="InterPro" id="IPR036259">
    <property type="entry name" value="MFS_trans_sf"/>
</dbReference>
<sequence>MRPATRQFVLWYGLFETFIFTGNIFGWTSLHYMLKSEGIYESVCGDKQLITNATSWNDSKDYSVSELDENKNFVVSSKLEARNYGTCDRQDSILNLAYTIGSFCMGSTSFMWGFLLDRWGLRIVRLIINGLVTSGCILLSLTIRETSFLLFPSLILMCLAGVPLRLANMQIADLFPEKRSTIITLYSGAFSASASVFVFIKYGYDAGLPWEWACFLLVVLSVLMLPVTLFVFPADKFEVEKKGLFSGKEMEVSSVAPCVWGTFNYIMDEPPFKRIQQKSTKFESNIHRAKEIDKQVSVDSTKTVPLRESLFSVSYLLHQYWFCWLLLYTIIYVGTLHLWSERITTDRDEDAFFSELYGLFQVTGLFLAPIGGIFMDWSIRRVTKKSKDDNPDSATTMLSVIRSCFWPMFLTTMLEVIAQICKFFNERIAIYVSIVAVTLLRAFFLSIGTAYLRIRFPAEHFNKLLGIMSTMSAIASLFQFPLFLWEASSPKSVLYVNVFDSILLAIAIIHPVLLIITPVQKYFLKEERSEKCEHKTIEK</sequence>
<feature type="transmembrane region" description="Helical" evidence="1">
    <location>
        <begin position="180"/>
        <end position="204"/>
    </location>
</feature>
<feature type="transmembrane region" description="Helical" evidence="1">
    <location>
        <begin position="96"/>
        <end position="116"/>
    </location>
</feature>
<feature type="transmembrane region" description="Helical" evidence="1">
    <location>
        <begin position="359"/>
        <end position="379"/>
    </location>
</feature>
<dbReference type="Pfam" id="PF07690">
    <property type="entry name" value="MFS_1"/>
    <property type="match status" value="1"/>
</dbReference>
<dbReference type="Gene3D" id="1.20.1250.20">
    <property type="entry name" value="MFS general substrate transporter like domains"/>
    <property type="match status" value="1"/>
</dbReference>
<proteinExistence type="evidence at transcript level"/>
<evidence type="ECO:0000313" key="2">
    <source>
        <dbReference type="EMBL" id="LAA10251.1"/>
    </source>
</evidence>
<dbReference type="OrthoDB" id="6424013at2759"/>
<feature type="transmembrane region" description="Helical" evidence="1">
    <location>
        <begin position="149"/>
        <end position="168"/>
    </location>
</feature>
<protein>
    <submittedName>
        <fullName evidence="2">Solute carrier family 43 member 3</fullName>
    </submittedName>
</protein>
<feature type="transmembrane region" description="Helical" evidence="1">
    <location>
        <begin position="430"/>
        <end position="452"/>
    </location>
</feature>
<evidence type="ECO:0000256" key="1">
    <source>
        <dbReference type="SAM" id="Phobius"/>
    </source>
</evidence>
<feature type="transmembrane region" description="Helical" evidence="1">
    <location>
        <begin position="494"/>
        <end position="516"/>
    </location>
</feature>
<feature type="transmembrane region" description="Helical" evidence="1">
    <location>
        <begin position="210"/>
        <end position="232"/>
    </location>
</feature>
<keyword evidence="1" id="KW-0812">Transmembrane</keyword>
<feature type="transmembrane region" description="Helical" evidence="1">
    <location>
        <begin position="320"/>
        <end position="339"/>
    </location>
</feature>
<dbReference type="AlphaFoldDB" id="A0A2L2YQ53"/>
<reference evidence="2" key="1">
    <citation type="journal article" date="2016" name="Mol. Ecol. Resour.">
        <title>Evaluation of the impact of RNA preservation methods of spiders for de novo transcriptome assembly.</title>
        <authorList>
            <person name="Kono N."/>
            <person name="Nakamura H."/>
            <person name="Ito Y."/>
            <person name="Tomita M."/>
            <person name="Arakawa K."/>
        </authorList>
    </citation>
    <scope>NUCLEOTIDE SEQUENCE</scope>
    <source>
        <tissue evidence="2">Whole body</tissue>
    </source>
</reference>
<dbReference type="InterPro" id="IPR027197">
    <property type="entry name" value="SLC43A3"/>
</dbReference>
<name>A0A2L2YQ53_PARTP</name>
<feature type="transmembrane region" description="Helical" evidence="1">
    <location>
        <begin position="464"/>
        <end position="482"/>
    </location>
</feature>